<organism evidence="2 3">
    <name type="scientific">Amycolatopsis rhabdoformis</name>
    <dbReference type="NCBI Taxonomy" id="1448059"/>
    <lineage>
        <taxon>Bacteria</taxon>
        <taxon>Bacillati</taxon>
        <taxon>Actinomycetota</taxon>
        <taxon>Actinomycetes</taxon>
        <taxon>Pseudonocardiales</taxon>
        <taxon>Pseudonocardiaceae</taxon>
        <taxon>Amycolatopsis</taxon>
    </lineage>
</organism>
<dbReference type="RefSeq" id="WP_326836849.1">
    <property type="nucleotide sequence ID" value="NZ_CP142149.1"/>
</dbReference>
<name>A0ABZ1II00_9PSEU</name>
<gene>
    <name evidence="2" type="ORF">VSH64_18440</name>
</gene>
<dbReference type="InterPro" id="IPR012341">
    <property type="entry name" value="6hp_glycosidase-like_sf"/>
</dbReference>
<accession>A0ABZ1II00</accession>
<keyword evidence="3" id="KW-1185">Reference proteome</keyword>
<evidence type="ECO:0000313" key="3">
    <source>
        <dbReference type="Proteomes" id="UP001330812"/>
    </source>
</evidence>
<protein>
    <submittedName>
        <fullName evidence="2">Uncharacterized protein</fullName>
    </submittedName>
</protein>
<reference evidence="2 3" key="1">
    <citation type="journal article" date="2015" name="Int. J. Syst. Evol. Microbiol.">
        <title>Amycolatopsis rhabdoformis sp. nov., an actinomycete isolated from a tropical forest soil.</title>
        <authorList>
            <person name="Souza W.R."/>
            <person name="Silva R.E."/>
            <person name="Goodfellow M."/>
            <person name="Busarakam K."/>
            <person name="Figueiro F.S."/>
            <person name="Ferreira D."/>
            <person name="Rodrigues-Filho E."/>
            <person name="Moraes L.A.B."/>
            <person name="Zucchi T.D."/>
        </authorList>
    </citation>
    <scope>NUCLEOTIDE SEQUENCE [LARGE SCALE GENOMIC DNA]</scope>
    <source>
        <strain evidence="2 3">NCIMB 14900</strain>
    </source>
</reference>
<dbReference type="SUPFAM" id="SSF48208">
    <property type="entry name" value="Six-hairpin glycosidases"/>
    <property type="match status" value="1"/>
</dbReference>
<dbReference type="InterPro" id="IPR008928">
    <property type="entry name" value="6-hairpin_glycosidase_sf"/>
</dbReference>
<feature type="region of interest" description="Disordered" evidence="1">
    <location>
        <begin position="403"/>
        <end position="422"/>
    </location>
</feature>
<dbReference type="Proteomes" id="UP001330812">
    <property type="component" value="Chromosome"/>
</dbReference>
<dbReference type="PANTHER" id="PTHR34987">
    <property type="entry name" value="C, PUTATIVE (AFU_ORTHOLOGUE AFUA_3G02880)-RELATED"/>
    <property type="match status" value="1"/>
</dbReference>
<dbReference type="PANTHER" id="PTHR34987:SF6">
    <property type="entry name" value="ALPHA-L-RHAMNOSIDASE SIX-HAIRPIN GLYCOSIDASE DOMAIN-CONTAINING PROTEIN"/>
    <property type="match status" value="1"/>
</dbReference>
<evidence type="ECO:0000256" key="1">
    <source>
        <dbReference type="SAM" id="MobiDB-lite"/>
    </source>
</evidence>
<feature type="region of interest" description="Disordered" evidence="1">
    <location>
        <begin position="1"/>
        <end position="21"/>
    </location>
</feature>
<dbReference type="EMBL" id="CP142149">
    <property type="protein sequence ID" value="WSE34051.1"/>
    <property type="molecule type" value="Genomic_DNA"/>
</dbReference>
<evidence type="ECO:0000313" key="2">
    <source>
        <dbReference type="EMBL" id="WSE34051.1"/>
    </source>
</evidence>
<sequence>MTPALVTTPGQAYAAGSPGADAPSLDTSAWKSYVLGPSTPDVGPVGAEGRGDVDHPQSLLKAHGPATTLTTKVGGAPASILLDFGREVGGTPYLDLTKVTGSPTLTLVTSEAKQYIRTPAATTVSAAAAGGAGQVTLASAANLEVGNTITFTATGGKPVTRTITAFDSTARTVTVKPALPAEVAVGTAVSTSPGAPSSDESRGLAGVGGPDTFQPTGAGRLTGGFHGGFRFALLTVSSPGSVSLSSLGVNFQAFRATPADYQGWFLSSDDQLNRMWYSGAYTLQMNMKAPGLNSLPDARIYDGAKRDRSVWTGDLLVQIPTLLTSLGNAGAPYVKSSLDTLLATQRADGRVPRLTGLLEAHLPRGFAPVLLQQLLRLRGSRVHRLLPLHRGQGLHHRRASRAAQGTGVQQHVPHGRQPRGLQRPRLLAGEPDWRGHQVQHRLLHPPQGHGVARALRRIHRPRGRR</sequence>
<proteinExistence type="predicted"/>
<dbReference type="Gene3D" id="1.50.10.10">
    <property type="match status" value="1"/>
</dbReference>